<name>A0ACB0J8K5_TRIPR</name>
<comment type="caution">
    <text evidence="1">The sequence shown here is derived from an EMBL/GenBank/DDBJ whole genome shotgun (WGS) entry which is preliminary data.</text>
</comment>
<sequence length="1491" mass="169676">MEAAKRRWERKQRIILKRQRIASGSKSSTNPPEQKKLRRSDIFGEIHGKIDNPSTDVEGSEIEPTKNNGQIQEAPSDPLSEYMEFNRFLKSEKQAYSDIGDMDIVCEKCGALAWIGEMDKSMDISICCMKGKVAIPYLKKPPTLLWNLINGYDRRSAHFLKYIRSYNSMFAFTSLGGNIETSSNDGVGPPQFVLSGQNYHRIGSLLPRETHKPKFAQLYIYDTMNEVANRLSHFSRYGVDGGLDQSLVNQLLAMVDEYNVVAKSFRRVRDCLEQTQNAKVTLRLLRNRSTNERANNIPSMDEFAALIVGDCDSSDTGKDIILHSQNGQLQRIPEFHASYMPLQYPLLFPYGEDGFHEKIPLTISYLDSITRKRVRVSLREFIAFRIQEREIEQSIILKSRRLFQQFIVDSYSMIESQRLSFIRSNQRKIRSEFLSGIEEAVNRGDVKPSSIGSRVVLPSSFVGGRRNIFNNCQDAMAICNKFGYPDLFLTMTCNPNWLEIQRFLHEKGMHVNDRPDIACRVFQLKLNDMMADFKKGDFFGKVIASMYTIEFQKRGLPHAHILLWLDSSDKLNTMSLVDSKICAEIPNKELFPKLYSVVSNFMVHGPCGVSHQDSPCMKDGRCSKFYPKKFATQTSIDEKGYPIYKRRDSGAIIIKKDTELDNRSVVPYNPNLLMKYQAHINIEYCNKSNSIKYLFKHINKGVDKVTMIANARDKDGVDEINQYYDCRYLSPCESVWRIFAFDIHYRWPPVQRLTFHLPRQQNVIFSDSERLDEVVDRTKDKGTMFLSWMDANKKYIEGRQLTYAEFPMFFVFSSDEMEWRPRQQGQSIGRLNFVPPGTGNLYYLRLLLNVQVGCTSYEDIRTVDGHIYPTFREACGAMRMLADDQEFINGIKEVLALGSGFHSRKLFAILLLTSSMSDPLFVWEQTWEILSNGIMNGKDFTASPESVKNSCLIEIDKLLRLNGKTLKDYACMPYVDFSELGVFENILLANELMYDKVDMLAKHKEYYANLNFSQKAAYDCIVNAVNGESGGFFFVDGYGGTGKTYLWRALSFRFRSESKIVLNVASSGIASLLLPGGRTAHSQFAIPLVLNESSCCNVKQGSMKAELLQQASLIIWDEAPMINKWALEALDRTLRDIMRFECANSMDRPFGGKTVVLGGDFRQILPVIPKGSCADTVHATINSSRLWQHCVVLKLTENMRLQCASDDVENENIKRFAKWILNIGDGKLGEDNDGEATIEMFQDILIRRSVNPIEDIVEATYPNFLDHLYNAKFFEDRAILAPTLEVVEKVNDFVMSLMPGEEKTYLSCDSVCKVDVDASVNHYWLTTEFLNEIQCSGLPNHKLILKKGVPVILMRNIDLSSGLCNGTRLIVDELGVNVIGARIITGKHLGDKVFIPRMNLVSSDGSIPVKFQCLQFPLSLCFAMTINKSQGQTLSHVGLYLPRPVFAHGQLYVAVSRVKSLNGLKVLIADDYGEWSTSTKNVVYSEVFQKI</sequence>
<dbReference type="Proteomes" id="UP001177021">
    <property type="component" value="Unassembled WGS sequence"/>
</dbReference>
<reference evidence="1" key="1">
    <citation type="submission" date="2023-10" db="EMBL/GenBank/DDBJ databases">
        <authorList>
            <person name="Rodriguez Cubillos JULIANA M."/>
            <person name="De Vega J."/>
        </authorList>
    </citation>
    <scope>NUCLEOTIDE SEQUENCE</scope>
</reference>
<accession>A0ACB0J8K5</accession>
<gene>
    <name evidence="1" type="ORF">MILVUS5_LOCUS9947</name>
</gene>
<evidence type="ECO:0000313" key="2">
    <source>
        <dbReference type="Proteomes" id="UP001177021"/>
    </source>
</evidence>
<organism evidence="1 2">
    <name type="scientific">Trifolium pratense</name>
    <name type="common">Red clover</name>
    <dbReference type="NCBI Taxonomy" id="57577"/>
    <lineage>
        <taxon>Eukaryota</taxon>
        <taxon>Viridiplantae</taxon>
        <taxon>Streptophyta</taxon>
        <taxon>Embryophyta</taxon>
        <taxon>Tracheophyta</taxon>
        <taxon>Spermatophyta</taxon>
        <taxon>Magnoliopsida</taxon>
        <taxon>eudicotyledons</taxon>
        <taxon>Gunneridae</taxon>
        <taxon>Pentapetalae</taxon>
        <taxon>rosids</taxon>
        <taxon>fabids</taxon>
        <taxon>Fabales</taxon>
        <taxon>Fabaceae</taxon>
        <taxon>Papilionoideae</taxon>
        <taxon>50 kb inversion clade</taxon>
        <taxon>NPAAA clade</taxon>
        <taxon>Hologalegina</taxon>
        <taxon>IRL clade</taxon>
        <taxon>Trifolieae</taxon>
        <taxon>Trifolium</taxon>
    </lineage>
</organism>
<keyword evidence="2" id="KW-1185">Reference proteome</keyword>
<proteinExistence type="predicted"/>
<protein>
    <submittedName>
        <fullName evidence="1">Uncharacterized protein</fullName>
    </submittedName>
</protein>
<dbReference type="EMBL" id="CASHSV030000024">
    <property type="protein sequence ID" value="CAJ2640017.1"/>
    <property type="molecule type" value="Genomic_DNA"/>
</dbReference>
<evidence type="ECO:0000313" key="1">
    <source>
        <dbReference type="EMBL" id="CAJ2640017.1"/>
    </source>
</evidence>